<dbReference type="EMBL" id="VSSQ01060426">
    <property type="protein sequence ID" value="MPN13874.1"/>
    <property type="molecule type" value="Genomic_DNA"/>
</dbReference>
<name>A0A645FNH9_9ZZZZ</name>
<protein>
    <submittedName>
        <fullName evidence="2">Thiosulfate sulfurtransferase GlpE</fullName>
        <ecNumber evidence="2">2.8.1.1</ecNumber>
    </submittedName>
</protein>
<comment type="caution">
    <text evidence="2">The sequence shown here is derived from an EMBL/GenBank/DDBJ whole genome shotgun (WGS) entry which is preliminary data.</text>
</comment>
<proteinExistence type="predicted"/>
<dbReference type="InterPro" id="IPR052367">
    <property type="entry name" value="Thiosulfate_ST/Rhodanese-like"/>
</dbReference>
<dbReference type="PANTHER" id="PTHR45431">
    <property type="entry name" value="RHODANESE-LIKE DOMAIN-CONTAINING PROTEIN 15, CHLOROPLASTIC"/>
    <property type="match status" value="1"/>
</dbReference>
<keyword evidence="2" id="KW-0808">Transferase</keyword>
<dbReference type="AlphaFoldDB" id="A0A645FNH9"/>
<accession>A0A645FNH9</accession>
<evidence type="ECO:0000313" key="2">
    <source>
        <dbReference type="EMBL" id="MPN13874.1"/>
    </source>
</evidence>
<gene>
    <name evidence="2" type="primary">glpE_42</name>
    <name evidence="2" type="ORF">SDC9_161200</name>
</gene>
<organism evidence="2">
    <name type="scientific">bioreactor metagenome</name>
    <dbReference type="NCBI Taxonomy" id="1076179"/>
    <lineage>
        <taxon>unclassified sequences</taxon>
        <taxon>metagenomes</taxon>
        <taxon>ecological metagenomes</taxon>
    </lineage>
</organism>
<dbReference type="EC" id="2.8.1.1" evidence="2"/>
<dbReference type="Gene3D" id="3.40.250.10">
    <property type="entry name" value="Rhodanese-like domain"/>
    <property type="match status" value="1"/>
</dbReference>
<dbReference type="CDD" id="cd00158">
    <property type="entry name" value="RHOD"/>
    <property type="match status" value="1"/>
</dbReference>
<dbReference type="GO" id="GO:0004792">
    <property type="term" value="F:thiosulfate-cyanide sulfurtransferase activity"/>
    <property type="evidence" value="ECO:0007669"/>
    <property type="project" value="UniProtKB-EC"/>
</dbReference>
<reference evidence="2" key="1">
    <citation type="submission" date="2019-08" db="EMBL/GenBank/DDBJ databases">
        <authorList>
            <person name="Kucharzyk K."/>
            <person name="Murdoch R.W."/>
            <person name="Higgins S."/>
            <person name="Loffler F."/>
        </authorList>
    </citation>
    <scope>NUCLEOTIDE SEQUENCE</scope>
</reference>
<feature type="domain" description="Rhodanese" evidence="1">
    <location>
        <begin position="62"/>
        <end position="148"/>
    </location>
</feature>
<dbReference type="Pfam" id="PF00581">
    <property type="entry name" value="Rhodanese"/>
    <property type="match status" value="1"/>
</dbReference>
<sequence>MKKFVSILAMALSVITFSACAAPAAAAEPTPSAVPAAAEEARATPAQYQKITAKQAKARMDSGDEVVILDVRTQEEYDAGHIAGAILIPNETILDEQPSLLPDLGAEILIYCRSGNRSAQAANKLLAIGYTNVFDFGGIIDWPYEVVTD</sequence>
<dbReference type="PROSITE" id="PS50206">
    <property type="entry name" value="RHODANESE_3"/>
    <property type="match status" value="1"/>
</dbReference>
<dbReference type="InterPro" id="IPR036873">
    <property type="entry name" value="Rhodanese-like_dom_sf"/>
</dbReference>
<evidence type="ECO:0000259" key="1">
    <source>
        <dbReference type="PROSITE" id="PS50206"/>
    </source>
</evidence>
<dbReference type="PROSITE" id="PS51257">
    <property type="entry name" value="PROKAR_LIPOPROTEIN"/>
    <property type="match status" value="1"/>
</dbReference>
<dbReference type="SMART" id="SM00450">
    <property type="entry name" value="RHOD"/>
    <property type="match status" value="1"/>
</dbReference>
<dbReference type="InterPro" id="IPR001763">
    <property type="entry name" value="Rhodanese-like_dom"/>
</dbReference>
<dbReference type="PANTHER" id="PTHR45431:SF3">
    <property type="entry name" value="RHODANESE-LIKE DOMAIN-CONTAINING PROTEIN 15, CHLOROPLASTIC"/>
    <property type="match status" value="1"/>
</dbReference>
<dbReference type="SUPFAM" id="SSF52821">
    <property type="entry name" value="Rhodanese/Cell cycle control phosphatase"/>
    <property type="match status" value="1"/>
</dbReference>